<dbReference type="OrthoDB" id="4333909at2"/>
<evidence type="ECO:0000313" key="3">
    <source>
        <dbReference type="Proteomes" id="UP000324965"/>
    </source>
</evidence>
<feature type="compositionally biased region" description="Basic and acidic residues" evidence="1">
    <location>
        <begin position="284"/>
        <end position="294"/>
    </location>
</feature>
<feature type="region of interest" description="Disordered" evidence="1">
    <location>
        <begin position="162"/>
        <end position="182"/>
    </location>
</feature>
<protein>
    <submittedName>
        <fullName evidence="2">DUF3558 domain-containing protein</fullName>
    </submittedName>
</protein>
<evidence type="ECO:0000256" key="1">
    <source>
        <dbReference type="SAM" id="MobiDB-lite"/>
    </source>
</evidence>
<name>A0A5B0B2K7_9ACTN</name>
<gene>
    <name evidence="2" type="ORF">FGF04_16930</name>
</gene>
<feature type="compositionally biased region" description="Basic and acidic residues" evidence="1">
    <location>
        <begin position="162"/>
        <end position="174"/>
    </location>
</feature>
<reference evidence="2 3" key="1">
    <citation type="submission" date="2019-05" db="EMBL/GenBank/DDBJ databases">
        <authorList>
            <person name="Hariharan J."/>
            <person name="Choudoir M.J."/>
            <person name="Diebold P."/>
            <person name="Panke-Buisse K."/>
            <person name="Buckley D.H."/>
        </authorList>
    </citation>
    <scope>NUCLEOTIDE SEQUENCE [LARGE SCALE GENOMIC DNA]</scope>
    <source>
        <strain evidence="2 3">SUN51</strain>
    </source>
</reference>
<sequence>MSEGTMHRSVQRHRQRLTRVLVGAAVLPVMLVASGCSSDSGEGDGSGSGDAKKDSAASASPSSTEAGTTVKEAAYAKLPEPCKAFASKTLKELVPEGAKSGKEGTSDDVATRGSCSWDSLDNNGVKGSQFRWLNVSLLRFESDATRGTGEKLASEYYAKHSEDARSVEGAKDTKSAPVPGTGNEATLVTYDLKKDGSTFKQQTLVTRVENVVVTVDYNGAGLAGEKAPKAADLSKAAKKAAKEAVQAVVAANEGGAAAGSGSAKATPGKSSGSDASAGAGADEASDKTSGKTSDKTSSGKGSSISKG</sequence>
<feature type="compositionally biased region" description="Low complexity" evidence="1">
    <location>
        <begin position="56"/>
        <end position="68"/>
    </location>
</feature>
<feature type="region of interest" description="Disordered" evidence="1">
    <location>
        <begin position="36"/>
        <end position="68"/>
    </location>
</feature>
<feature type="compositionally biased region" description="Low complexity" evidence="1">
    <location>
        <begin position="295"/>
        <end position="307"/>
    </location>
</feature>
<dbReference type="Proteomes" id="UP000324965">
    <property type="component" value="Unassembled WGS sequence"/>
</dbReference>
<organism evidence="2 3">
    <name type="scientific">Streptomyces apricus</name>
    <dbReference type="NCBI Taxonomy" id="1828112"/>
    <lineage>
        <taxon>Bacteria</taxon>
        <taxon>Bacillati</taxon>
        <taxon>Actinomycetota</taxon>
        <taxon>Actinomycetes</taxon>
        <taxon>Kitasatosporales</taxon>
        <taxon>Streptomycetaceae</taxon>
        <taxon>Streptomyces</taxon>
    </lineage>
</organism>
<dbReference type="AlphaFoldDB" id="A0A5B0B2K7"/>
<keyword evidence="3" id="KW-1185">Reference proteome</keyword>
<feature type="region of interest" description="Disordered" evidence="1">
    <location>
        <begin position="253"/>
        <end position="307"/>
    </location>
</feature>
<dbReference type="EMBL" id="VDFC01000040">
    <property type="protein sequence ID" value="KAA0935716.1"/>
    <property type="molecule type" value="Genomic_DNA"/>
</dbReference>
<comment type="caution">
    <text evidence="2">The sequence shown here is derived from an EMBL/GenBank/DDBJ whole genome shotgun (WGS) entry which is preliminary data.</text>
</comment>
<feature type="compositionally biased region" description="Low complexity" evidence="1">
    <location>
        <begin position="253"/>
        <end position="282"/>
    </location>
</feature>
<proteinExistence type="predicted"/>
<evidence type="ECO:0000313" key="2">
    <source>
        <dbReference type="EMBL" id="KAA0935716.1"/>
    </source>
</evidence>
<accession>A0A5B0B2K7</accession>